<evidence type="ECO:0008006" key="12">
    <source>
        <dbReference type="Google" id="ProtNLM"/>
    </source>
</evidence>
<evidence type="ECO:0000256" key="5">
    <source>
        <dbReference type="ARBA" id="ARBA00023204"/>
    </source>
</evidence>
<dbReference type="PANTHER" id="PTHR47810">
    <property type="entry name" value="DNA LIGASE"/>
    <property type="match status" value="1"/>
</dbReference>
<keyword evidence="3" id="KW-0235">DNA replication</keyword>
<dbReference type="Gene3D" id="3.30.1490.70">
    <property type="match status" value="1"/>
</dbReference>
<dbReference type="GO" id="GO:0005524">
    <property type="term" value="F:ATP binding"/>
    <property type="evidence" value="ECO:0007669"/>
    <property type="project" value="InterPro"/>
</dbReference>
<evidence type="ECO:0000256" key="7">
    <source>
        <dbReference type="SAM" id="MobiDB-lite"/>
    </source>
</evidence>
<dbReference type="AlphaFoldDB" id="A0A1T1APE4"/>
<dbReference type="SUPFAM" id="SSF50249">
    <property type="entry name" value="Nucleic acid-binding proteins"/>
    <property type="match status" value="1"/>
</dbReference>
<dbReference type="SUPFAM" id="SSF56091">
    <property type="entry name" value="DNA ligase/mRNA capping enzyme, catalytic domain"/>
    <property type="match status" value="1"/>
</dbReference>
<dbReference type="GO" id="GO:0006281">
    <property type="term" value="P:DNA repair"/>
    <property type="evidence" value="ECO:0007669"/>
    <property type="project" value="UniProtKB-KW"/>
</dbReference>
<dbReference type="Gene3D" id="3.30.470.30">
    <property type="entry name" value="DNA ligase/mRNA capping enzyme"/>
    <property type="match status" value="1"/>
</dbReference>
<dbReference type="Gene3D" id="2.40.50.140">
    <property type="entry name" value="Nucleic acid-binding proteins"/>
    <property type="match status" value="1"/>
</dbReference>
<dbReference type="CDD" id="cd08041">
    <property type="entry name" value="OBF_kDNA_ligase_like"/>
    <property type="match status" value="1"/>
</dbReference>
<dbReference type="GO" id="GO:0006310">
    <property type="term" value="P:DNA recombination"/>
    <property type="evidence" value="ECO:0007669"/>
    <property type="project" value="InterPro"/>
</dbReference>
<comment type="catalytic activity">
    <reaction evidence="6">
        <text>ATP + (deoxyribonucleotide)n-3'-hydroxyl + 5'-phospho-(deoxyribonucleotide)m = (deoxyribonucleotide)n+m + AMP + diphosphate.</text>
        <dbReference type="EC" id="6.5.1.1"/>
    </reaction>
</comment>
<evidence type="ECO:0000256" key="3">
    <source>
        <dbReference type="ARBA" id="ARBA00022705"/>
    </source>
</evidence>
<dbReference type="InterPro" id="IPR012340">
    <property type="entry name" value="NA-bd_OB-fold"/>
</dbReference>
<dbReference type="Proteomes" id="UP000190750">
    <property type="component" value="Unassembled WGS sequence"/>
</dbReference>
<feature type="domain" description="DNA ligase OB-like" evidence="9">
    <location>
        <begin position="219"/>
        <end position="282"/>
    </location>
</feature>
<dbReference type="GO" id="GO:0003910">
    <property type="term" value="F:DNA ligase (ATP) activity"/>
    <property type="evidence" value="ECO:0007669"/>
    <property type="project" value="UniProtKB-EC"/>
</dbReference>
<gene>
    <name evidence="10" type="ORF">RF819_02960</name>
</gene>
<dbReference type="InterPro" id="IPR050326">
    <property type="entry name" value="NAD_dep_DNA_ligaseB"/>
</dbReference>
<dbReference type="PANTHER" id="PTHR47810:SF1">
    <property type="entry name" value="DNA LIGASE B"/>
    <property type="match status" value="1"/>
</dbReference>
<dbReference type="Pfam" id="PF01068">
    <property type="entry name" value="DNA_ligase_A_M"/>
    <property type="match status" value="1"/>
</dbReference>
<protein>
    <recommendedName>
        <fullName evidence="12">ATP-dependent DNA ligase family profile domain-containing protein</fullName>
    </recommendedName>
</protein>
<feature type="region of interest" description="Disordered" evidence="7">
    <location>
        <begin position="196"/>
        <end position="221"/>
    </location>
</feature>
<keyword evidence="5" id="KW-0234">DNA repair</keyword>
<organism evidence="10 11">
    <name type="scientific">Rhodoferax fermentans</name>
    <dbReference type="NCBI Taxonomy" id="28066"/>
    <lineage>
        <taxon>Bacteria</taxon>
        <taxon>Pseudomonadati</taxon>
        <taxon>Pseudomonadota</taxon>
        <taxon>Betaproteobacteria</taxon>
        <taxon>Burkholderiales</taxon>
        <taxon>Comamonadaceae</taxon>
        <taxon>Rhodoferax</taxon>
    </lineage>
</organism>
<sequence length="288" mass="32339">MFKPLLAAAIEDVTKLDFSRGWMVSAKLDGVRAIVKDGIVLSRSLKKIPNLHVQTLFGQCEHFDGELIVGEPTSKTCYTDTVSGVMRVSGQPDVRFYVFDSVQFPQRTYFERRPRLSDEQKHLVEVKQTVINDLDELLAMEQRHLTLGYEGLILRDPNGKYKFGRSTANEGILLKLKRMETDEAVVLAVVEEQHNGNEATTSELGRTKRSSHQANKTGKGSMGALHVRDVKSGIDFHIGTGFTAEDRAALWAKPPIGKIVSYNHFPIGRVDRPRHPSFKGFRDARDMS</sequence>
<keyword evidence="4" id="KW-0227">DNA damage</keyword>
<dbReference type="InterPro" id="IPR029319">
    <property type="entry name" value="DNA_ligase_OB"/>
</dbReference>
<evidence type="ECO:0000256" key="1">
    <source>
        <dbReference type="ARBA" id="ARBA00001968"/>
    </source>
</evidence>
<dbReference type="EMBL" id="MTJN01000002">
    <property type="protein sequence ID" value="OOV05808.1"/>
    <property type="molecule type" value="Genomic_DNA"/>
</dbReference>
<evidence type="ECO:0000313" key="11">
    <source>
        <dbReference type="Proteomes" id="UP000190750"/>
    </source>
</evidence>
<reference evidence="10 11" key="1">
    <citation type="submission" date="2017-01" db="EMBL/GenBank/DDBJ databases">
        <title>Genome sequencing of Rhodoferax fermentans JCM 7819.</title>
        <authorList>
            <person name="Kim Y.J."/>
            <person name="Farh M.E.-A."/>
            <person name="Yang D.-C."/>
        </authorList>
    </citation>
    <scope>NUCLEOTIDE SEQUENCE [LARGE SCALE GENOMIC DNA]</scope>
    <source>
        <strain evidence="10 11">JCM 7819</strain>
    </source>
</reference>
<dbReference type="STRING" id="28066.RF819_02960"/>
<feature type="domain" description="ATP-dependent DNA ligase family profile" evidence="8">
    <location>
        <begin position="4"/>
        <end position="168"/>
    </location>
</feature>
<evidence type="ECO:0000256" key="6">
    <source>
        <dbReference type="ARBA" id="ARBA00034003"/>
    </source>
</evidence>
<evidence type="ECO:0000256" key="4">
    <source>
        <dbReference type="ARBA" id="ARBA00022763"/>
    </source>
</evidence>
<proteinExistence type="predicted"/>
<dbReference type="InterPro" id="IPR012310">
    <property type="entry name" value="DNA_ligase_ATP-dep_cent"/>
</dbReference>
<evidence type="ECO:0000256" key="2">
    <source>
        <dbReference type="ARBA" id="ARBA00022598"/>
    </source>
</evidence>
<name>A0A1T1APE4_RHOFE</name>
<accession>A0A1T1APE4</accession>
<comment type="caution">
    <text evidence="10">The sequence shown here is derived from an EMBL/GenBank/DDBJ whole genome shotgun (WGS) entry which is preliminary data.</text>
</comment>
<dbReference type="Pfam" id="PF14743">
    <property type="entry name" value="DNA_ligase_OB_2"/>
    <property type="match status" value="1"/>
</dbReference>
<dbReference type="OrthoDB" id="9782700at2"/>
<evidence type="ECO:0000259" key="9">
    <source>
        <dbReference type="Pfam" id="PF14743"/>
    </source>
</evidence>
<dbReference type="RefSeq" id="WP_078363589.1">
    <property type="nucleotide sequence ID" value="NZ_MTJN01000002.1"/>
</dbReference>
<dbReference type="GO" id="GO:0006260">
    <property type="term" value="P:DNA replication"/>
    <property type="evidence" value="ECO:0007669"/>
    <property type="project" value="UniProtKB-KW"/>
</dbReference>
<keyword evidence="11" id="KW-1185">Reference proteome</keyword>
<evidence type="ECO:0000313" key="10">
    <source>
        <dbReference type="EMBL" id="OOV05808.1"/>
    </source>
</evidence>
<evidence type="ECO:0000259" key="8">
    <source>
        <dbReference type="Pfam" id="PF01068"/>
    </source>
</evidence>
<comment type="cofactor">
    <cofactor evidence="1">
        <name>a divalent metal cation</name>
        <dbReference type="ChEBI" id="CHEBI:60240"/>
    </cofactor>
</comment>
<keyword evidence="2" id="KW-0436">Ligase</keyword>